<gene>
    <name evidence="2" type="ORF">ACA1_370230</name>
</gene>
<dbReference type="Proteomes" id="UP000011083">
    <property type="component" value="Unassembled WGS sequence"/>
</dbReference>
<dbReference type="EMBL" id="KB007960">
    <property type="protein sequence ID" value="ELR18269.1"/>
    <property type="molecule type" value="Genomic_DNA"/>
</dbReference>
<sequence length="207" mass="22871">MEGTPTNQLIVSMRTSDRDAVAAAAAVLDMRQRLERAGEVLFLKTYGELQRTVAIFGSIEDATTAKRSVEEAGFEAHYGLGADRETVRNFHLAPPAPEKMFLLSPPPSPPEGWTPLYEGINSIPHFNVELNRTPGDNVLLKGERSLPTITLDDFDQQDDNTRAAAKITAPSSPWTTDRAESHNRFSLYIPIHLENINAITSLAHFIC</sequence>
<proteinExistence type="inferred from homology"/>
<evidence type="ECO:0000313" key="3">
    <source>
        <dbReference type="Proteomes" id="UP000011083"/>
    </source>
</evidence>
<comment type="similarity">
    <text evidence="1">Belongs to the RCAN family.</text>
</comment>
<dbReference type="GeneID" id="14919071"/>
<protein>
    <submittedName>
        <fullName evidence="2">Calcipressin protein</fullName>
    </submittedName>
</protein>
<accession>L8GYC1</accession>
<evidence type="ECO:0000313" key="2">
    <source>
        <dbReference type="EMBL" id="ELR18269.1"/>
    </source>
</evidence>
<dbReference type="GO" id="GO:0005634">
    <property type="term" value="C:nucleus"/>
    <property type="evidence" value="ECO:0007669"/>
    <property type="project" value="TreeGrafter"/>
</dbReference>
<name>L8GYC1_ACACF</name>
<dbReference type="KEGG" id="acan:ACA1_370230"/>
<dbReference type="AlphaFoldDB" id="L8GYC1"/>
<dbReference type="InterPro" id="IPR006931">
    <property type="entry name" value="Calcipressin"/>
</dbReference>
<dbReference type="PANTHER" id="PTHR10300:SF14">
    <property type="entry name" value="PROTEIN SARAH"/>
    <property type="match status" value="1"/>
</dbReference>
<dbReference type="GO" id="GO:0019722">
    <property type="term" value="P:calcium-mediated signaling"/>
    <property type="evidence" value="ECO:0007669"/>
    <property type="project" value="InterPro"/>
</dbReference>
<dbReference type="VEuPathDB" id="AmoebaDB:ACA1_370230"/>
<keyword evidence="3" id="KW-1185">Reference proteome</keyword>
<dbReference type="RefSeq" id="XP_004340289.1">
    <property type="nucleotide sequence ID" value="XM_004340241.1"/>
</dbReference>
<evidence type="ECO:0000256" key="1">
    <source>
        <dbReference type="ARBA" id="ARBA00008209"/>
    </source>
</evidence>
<dbReference type="GO" id="GO:0005737">
    <property type="term" value="C:cytoplasm"/>
    <property type="evidence" value="ECO:0007669"/>
    <property type="project" value="TreeGrafter"/>
</dbReference>
<dbReference type="GO" id="GO:0008597">
    <property type="term" value="F:calcium-dependent protein serine/threonine phosphatase regulator activity"/>
    <property type="evidence" value="ECO:0007669"/>
    <property type="project" value="TreeGrafter"/>
</dbReference>
<organism evidence="2 3">
    <name type="scientific">Acanthamoeba castellanii (strain ATCC 30010 / Neff)</name>
    <dbReference type="NCBI Taxonomy" id="1257118"/>
    <lineage>
        <taxon>Eukaryota</taxon>
        <taxon>Amoebozoa</taxon>
        <taxon>Discosea</taxon>
        <taxon>Longamoebia</taxon>
        <taxon>Centramoebida</taxon>
        <taxon>Acanthamoebidae</taxon>
        <taxon>Acanthamoeba</taxon>
    </lineage>
</organism>
<dbReference type="Pfam" id="PF04847">
    <property type="entry name" value="Calcipressin"/>
    <property type="match status" value="1"/>
</dbReference>
<reference evidence="2 3" key="1">
    <citation type="journal article" date="2013" name="Genome Biol.">
        <title>Genome of Acanthamoeba castellanii highlights extensive lateral gene transfer and early evolution of tyrosine kinase signaling.</title>
        <authorList>
            <person name="Clarke M."/>
            <person name="Lohan A.J."/>
            <person name="Liu B."/>
            <person name="Lagkouvardos I."/>
            <person name="Roy S."/>
            <person name="Zafar N."/>
            <person name="Bertelli C."/>
            <person name="Schilde C."/>
            <person name="Kianianmomeni A."/>
            <person name="Burglin T.R."/>
            <person name="Frech C."/>
            <person name="Turcotte B."/>
            <person name="Kopec K.O."/>
            <person name="Synnott J.M."/>
            <person name="Choo C."/>
            <person name="Paponov I."/>
            <person name="Finkler A."/>
            <person name="Soon Heng Tan C."/>
            <person name="Hutchins A.P."/>
            <person name="Weinmeier T."/>
            <person name="Rattei T."/>
            <person name="Chu J.S."/>
            <person name="Gimenez G."/>
            <person name="Irimia M."/>
            <person name="Rigden D.J."/>
            <person name="Fitzpatrick D.A."/>
            <person name="Lorenzo-Morales J."/>
            <person name="Bateman A."/>
            <person name="Chiu C.H."/>
            <person name="Tang P."/>
            <person name="Hegemann P."/>
            <person name="Fromm H."/>
            <person name="Raoult D."/>
            <person name="Greub G."/>
            <person name="Miranda-Saavedra D."/>
            <person name="Chen N."/>
            <person name="Nash P."/>
            <person name="Ginger M.L."/>
            <person name="Horn M."/>
            <person name="Schaap P."/>
            <person name="Caler L."/>
            <person name="Loftus B."/>
        </authorList>
    </citation>
    <scope>NUCLEOTIDE SEQUENCE [LARGE SCALE GENOMIC DNA]</scope>
    <source>
        <strain evidence="2 3">Neff</strain>
    </source>
</reference>
<dbReference type="PANTHER" id="PTHR10300">
    <property type="entry name" value="CALCIPRESSIN"/>
    <property type="match status" value="1"/>
</dbReference>